<comment type="caution">
    <text evidence="3">The sequence shown here is derived from an EMBL/GenBank/DDBJ whole genome shotgun (WGS) entry which is preliminary data.</text>
</comment>
<dbReference type="Pfam" id="PF13565">
    <property type="entry name" value="HTH_32"/>
    <property type="match status" value="1"/>
</dbReference>
<dbReference type="Proteomes" id="UP000247591">
    <property type="component" value="Unassembled WGS sequence"/>
</dbReference>
<sequence length="298" mass="32866">MKAGLRFQCSPTTAKKWADRYRPGGEAAMVDRSSRPHHSPGRTPTKTERRIINLRFTRRWGPHRIAYHLHLAHSTVGAVLRRFKMPLLRYLDQNTGLPVRRPKPVRYEHEAPGDLIHVDIKSSAESPTAAATANSDAKKASATSNDTAWATHSSTTPSTTTPAWRTQKSSTTRTKRPPQRSGSAPTPTSTSTTSSPNEYSPTTDHVTAQSYSPKHSATTSSTNGPVPTGRKPTAKSNDSGRTLNQEWAYAHTYLSEDARAATHQDWVHDYNHHRPHTGIDGKSPIDHITVHNVPGKNS</sequence>
<dbReference type="Pfam" id="PF13683">
    <property type="entry name" value="rve_3"/>
    <property type="match status" value="1"/>
</dbReference>
<dbReference type="SUPFAM" id="SSF46689">
    <property type="entry name" value="Homeodomain-like"/>
    <property type="match status" value="1"/>
</dbReference>
<gene>
    <name evidence="3" type="ORF">DFR67_114153</name>
</gene>
<accession>A0A318RH22</accession>
<feature type="compositionally biased region" description="Low complexity" evidence="1">
    <location>
        <begin position="126"/>
        <end position="172"/>
    </location>
</feature>
<dbReference type="InterPro" id="IPR012337">
    <property type="entry name" value="RNaseH-like_sf"/>
</dbReference>
<dbReference type="InterPro" id="IPR009057">
    <property type="entry name" value="Homeodomain-like_sf"/>
</dbReference>
<feature type="compositionally biased region" description="Basic and acidic residues" evidence="1">
    <location>
        <begin position="274"/>
        <end position="289"/>
    </location>
</feature>
<feature type="region of interest" description="Disordered" evidence="1">
    <location>
        <begin position="274"/>
        <end position="298"/>
    </location>
</feature>
<evidence type="ECO:0000256" key="1">
    <source>
        <dbReference type="SAM" id="MobiDB-lite"/>
    </source>
</evidence>
<evidence type="ECO:0000259" key="2">
    <source>
        <dbReference type="Pfam" id="PF13683"/>
    </source>
</evidence>
<proteinExistence type="predicted"/>
<protein>
    <submittedName>
        <fullName evidence="3">Integrase-like protein</fullName>
    </submittedName>
</protein>
<feature type="compositionally biased region" description="Polar residues" evidence="1">
    <location>
        <begin position="204"/>
        <end position="225"/>
    </location>
</feature>
<evidence type="ECO:0000313" key="4">
    <source>
        <dbReference type="Proteomes" id="UP000247591"/>
    </source>
</evidence>
<name>A0A318RH22_WILLI</name>
<feature type="region of interest" description="Disordered" evidence="1">
    <location>
        <begin position="20"/>
        <end position="47"/>
    </location>
</feature>
<feature type="compositionally biased region" description="Low complexity" evidence="1">
    <location>
        <begin position="181"/>
        <end position="203"/>
    </location>
</feature>
<organism evidence="3 4">
    <name type="scientific">Williamsia limnetica</name>
    <dbReference type="NCBI Taxonomy" id="882452"/>
    <lineage>
        <taxon>Bacteria</taxon>
        <taxon>Bacillati</taxon>
        <taxon>Actinomycetota</taxon>
        <taxon>Actinomycetes</taxon>
        <taxon>Mycobacteriales</taxon>
        <taxon>Nocardiaceae</taxon>
        <taxon>Williamsia</taxon>
    </lineage>
</organism>
<dbReference type="SUPFAM" id="SSF53098">
    <property type="entry name" value="Ribonuclease H-like"/>
    <property type="match status" value="1"/>
</dbReference>
<dbReference type="AlphaFoldDB" id="A0A318RH22"/>
<dbReference type="GO" id="GO:0015074">
    <property type="term" value="P:DNA integration"/>
    <property type="evidence" value="ECO:0007669"/>
    <property type="project" value="InterPro"/>
</dbReference>
<reference evidence="3 4" key="1">
    <citation type="submission" date="2018-06" db="EMBL/GenBank/DDBJ databases">
        <title>Genomic Encyclopedia of Type Strains, Phase IV (KMG-IV): sequencing the most valuable type-strain genomes for metagenomic binning, comparative biology and taxonomic classification.</title>
        <authorList>
            <person name="Goeker M."/>
        </authorList>
    </citation>
    <scope>NUCLEOTIDE SEQUENCE [LARGE SCALE GENOMIC DNA]</scope>
    <source>
        <strain evidence="3 4">DSM 45521</strain>
    </source>
</reference>
<dbReference type="InterPro" id="IPR001584">
    <property type="entry name" value="Integrase_cat-core"/>
</dbReference>
<keyword evidence="4" id="KW-1185">Reference proteome</keyword>
<evidence type="ECO:0000313" key="3">
    <source>
        <dbReference type="EMBL" id="PYE14054.1"/>
    </source>
</evidence>
<dbReference type="EMBL" id="QJSP01000014">
    <property type="protein sequence ID" value="PYE14054.1"/>
    <property type="molecule type" value="Genomic_DNA"/>
</dbReference>
<feature type="region of interest" description="Disordered" evidence="1">
    <location>
        <begin position="126"/>
        <end position="240"/>
    </location>
</feature>
<feature type="domain" description="Integrase catalytic" evidence="2">
    <location>
        <begin position="241"/>
        <end position="284"/>
    </location>
</feature>